<reference evidence="1 2" key="1">
    <citation type="journal article" date="2019" name="Nat. Med.">
        <title>A library of human gut bacterial isolates paired with longitudinal multiomics data enables mechanistic microbiome research.</title>
        <authorList>
            <person name="Poyet M."/>
            <person name="Groussin M."/>
            <person name="Gibbons S.M."/>
            <person name="Avila-Pacheco J."/>
            <person name="Jiang X."/>
            <person name="Kearney S.M."/>
            <person name="Perrotta A.R."/>
            <person name="Berdy B."/>
            <person name="Zhao S."/>
            <person name="Lieberman T.D."/>
            <person name="Swanson P.K."/>
            <person name="Smith M."/>
            <person name="Roesemann S."/>
            <person name="Alexander J.E."/>
            <person name="Rich S.A."/>
            <person name="Livny J."/>
            <person name="Vlamakis H."/>
            <person name="Clish C."/>
            <person name="Bullock K."/>
            <person name="Deik A."/>
            <person name="Scott J."/>
            <person name="Pierce K.A."/>
            <person name="Xavier R.J."/>
            <person name="Alm E.J."/>
        </authorList>
    </citation>
    <scope>NUCLEOTIDE SEQUENCE [LARGE SCALE GENOMIC DNA]</scope>
    <source>
        <strain evidence="1 2">BIOML-A198</strain>
    </source>
</reference>
<dbReference type="Gene3D" id="1.10.150.240">
    <property type="entry name" value="Putative phosphatase, domain 2"/>
    <property type="match status" value="1"/>
</dbReference>
<dbReference type="EMBL" id="WMQE01000007">
    <property type="protein sequence ID" value="MTK20648.1"/>
    <property type="molecule type" value="Genomic_DNA"/>
</dbReference>
<dbReference type="Pfam" id="PF13419">
    <property type="entry name" value="HAD_2"/>
    <property type="match status" value="1"/>
</dbReference>
<dbReference type="RefSeq" id="WP_006783293.1">
    <property type="nucleotide sequence ID" value="NZ_JAMQUV010000008.1"/>
</dbReference>
<sequence length="210" mass="24693">MMIKHIIWDFDGTLFDSYPGMVNAFLRALKKYEVEAEYDEVLKLFLNSEKTAVQYYQNQFLLGEELTEVYQDEKSHIDLSNMLPFPYAKEVCQRIKEAGRYNYILTHRGSTTYDILRKNGMVELFTEIVTKDNQFARKPDPEAIYYLLDKYQIHPKEAMIVGDREIEILLGQKAKVKTCFYESGNREPELQADYRVKSLEEVLTILNIES</sequence>
<evidence type="ECO:0000313" key="1">
    <source>
        <dbReference type="EMBL" id="MTK20648.1"/>
    </source>
</evidence>
<keyword evidence="1" id="KW-0378">Hydrolase</keyword>
<name>A0A9X4XC05_9FIRM</name>
<dbReference type="AlphaFoldDB" id="A0A9X4XC05"/>
<organism evidence="1 2">
    <name type="scientific">Turicibacter sanguinis</name>
    <dbReference type="NCBI Taxonomy" id="154288"/>
    <lineage>
        <taxon>Bacteria</taxon>
        <taxon>Bacillati</taxon>
        <taxon>Bacillota</taxon>
        <taxon>Erysipelotrichia</taxon>
        <taxon>Erysipelotrichales</taxon>
        <taxon>Turicibacteraceae</taxon>
        <taxon>Turicibacter</taxon>
    </lineage>
</organism>
<dbReference type="InterPro" id="IPR036412">
    <property type="entry name" value="HAD-like_sf"/>
</dbReference>
<dbReference type="SUPFAM" id="SSF56784">
    <property type="entry name" value="HAD-like"/>
    <property type="match status" value="1"/>
</dbReference>
<dbReference type="SFLD" id="SFLDG01135">
    <property type="entry name" value="C1.5.6:_HAD__Beta-PGM__Phospha"/>
    <property type="match status" value="1"/>
</dbReference>
<accession>A0A9X4XC05</accession>
<proteinExistence type="predicted"/>
<evidence type="ECO:0000313" key="2">
    <source>
        <dbReference type="Proteomes" id="UP000487649"/>
    </source>
</evidence>
<dbReference type="InterPro" id="IPR050155">
    <property type="entry name" value="HAD-like_hydrolase_sf"/>
</dbReference>
<dbReference type="GO" id="GO:0008967">
    <property type="term" value="F:phosphoglycolate phosphatase activity"/>
    <property type="evidence" value="ECO:0007669"/>
    <property type="project" value="TreeGrafter"/>
</dbReference>
<dbReference type="NCBIfam" id="TIGR01549">
    <property type="entry name" value="HAD-SF-IA-v1"/>
    <property type="match status" value="1"/>
</dbReference>
<dbReference type="Gene3D" id="3.40.50.1000">
    <property type="entry name" value="HAD superfamily/HAD-like"/>
    <property type="match status" value="1"/>
</dbReference>
<dbReference type="SFLD" id="SFLDS00003">
    <property type="entry name" value="Haloacid_Dehalogenase"/>
    <property type="match status" value="1"/>
</dbReference>
<dbReference type="SFLD" id="SFLDG01129">
    <property type="entry name" value="C1.5:_HAD__Beta-PGM__Phosphata"/>
    <property type="match status" value="1"/>
</dbReference>
<dbReference type="Proteomes" id="UP000487649">
    <property type="component" value="Unassembled WGS sequence"/>
</dbReference>
<dbReference type="InterPro" id="IPR023198">
    <property type="entry name" value="PGP-like_dom2"/>
</dbReference>
<comment type="caution">
    <text evidence="1">The sequence shown here is derived from an EMBL/GenBank/DDBJ whole genome shotgun (WGS) entry which is preliminary data.</text>
</comment>
<gene>
    <name evidence="1" type="ORF">GMA92_04245</name>
</gene>
<dbReference type="PANTHER" id="PTHR43434:SF25">
    <property type="entry name" value="PHOSPHOGLYCOLATE PHOSPHATASE"/>
    <property type="match status" value="1"/>
</dbReference>
<dbReference type="InterPro" id="IPR041492">
    <property type="entry name" value="HAD_2"/>
</dbReference>
<dbReference type="InterPro" id="IPR023214">
    <property type="entry name" value="HAD_sf"/>
</dbReference>
<dbReference type="PANTHER" id="PTHR43434">
    <property type="entry name" value="PHOSPHOGLYCOLATE PHOSPHATASE"/>
    <property type="match status" value="1"/>
</dbReference>
<dbReference type="GO" id="GO:0006281">
    <property type="term" value="P:DNA repair"/>
    <property type="evidence" value="ECO:0007669"/>
    <property type="project" value="TreeGrafter"/>
</dbReference>
<dbReference type="InterPro" id="IPR006439">
    <property type="entry name" value="HAD-SF_hydro_IA"/>
</dbReference>
<dbReference type="GO" id="GO:0005829">
    <property type="term" value="C:cytosol"/>
    <property type="evidence" value="ECO:0007669"/>
    <property type="project" value="TreeGrafter"/>
</dbReference>
<protein>
    <submittedName>
        <fullName evidence="1">HAD-IA family hydrolase</fullName>
    </submittedName>
</protein>